<evidence type="ECO:0000313" key="2">
    <source>
        <dbReference type="EnsemblMetazoa" id="SMAR011540-PA"/>
    </source>
</evidence>
<evidence type="ECO:0000256" key="1">
    <source>
        <dbReference type="SAM" id="MobiDB-lite"/>
    </source>
</evidence>
<evidence type="ECO:0000313" key="3">
    <source>
        <dbReference type="Proteomes" id="UP000014500"/>
    </source>
</evidence>
<accession>T1JCM3</accession>
<sequence length="138" mass="15564">MTESVLPMLPLTQNTLSSGRIRAPSSAEDQPSTYECITRHLSGRYAGWKREKHMRQKRVSRGQIDVIADNGYYFNFGPIERHPPLPPIPISRSESDGGAVASGVQTRSKKVQPRAYITTRITPTTYKEAINSPYKTEW</sequence>
<dbReference type="Proteomes" id="UP000014500">
    <property type="component" value="Unassembled WGS sequence"/>
</dbReference>
<reference evidence="2" key="2">
    <citation type="submission" date="2015-02" db="UniProtKB">
        <authorList>
            <consortium name="EnsemblMetazoa"/>
        </authorList>
    </citation>
    <scope>IDENTIFICATION</scope>
</reference>
<dbReference type="EnsemblMetazoa" id="SMAR011540-RA">
    <property type="protein sequence ID" value="SMAR011540-PA"/>
    <property type="gene ID" value="SMAR011540"/>
</dbReference>
<keyword evidence="3" id="KW-1185">Reference proteome</keyword>
<dbReference type="AlphaFoldDB" id="T1JCM3"/>
<proteinExistence type="predicted"/>
<reference evidence="3" key="1">
    <citation type="submission" date="2011-05" db="EMBL/GenBank/DDBJ databases">
        <authorList>
            <person name="Richards S.R."/>
            <person name="Qu J."/>
            <person name="Jiang H."/>
            <person name="Jhangiani S.N."/>
            <person name="Agravi P."/>
            <person name="Goodspeed R."/>
            <person name="Gross S."/>
            <person name="Mandapat C."/>
            <person name="Jackson L."/>
            <person name="Mathew T."/>
            <person name="Pu L."/>
            <person name="Thornton R."/>
            <person name="Saada N."/>
            <person name="Wilczek-Boney K.B."/>
            <person name="Lee S."/>
            <person name="Kovar C."/>
            <person name="Wu Y."/>
            <person name="Scherer S.E."/>
            <person name="Worley K.C."/>
            <person name="Muzny D.M."/>
            <person name="Gibbs R."/>
        </authorList>
    </citation>
    <scope>NUCLEOTIDE SEQUENCE</scope>
    <source>
        <strain evidence="3">Brora</strain>
    </source>
</reference>
<name>T1JCM3_STRMM</name>
<dbReference type="HOGENOM" id="CLU_1857803_0_0_1"/>
<feature type="region of interest" description="Disordered" evidence="1">
    <location>
        <begin position="84"/>
        <end position="116"/>
    </location>
</feature>
<organism evidence="2 3">
    <name type="scientific">Strigamia maritima</name>
    <name type="common">European centipede</name>
    <name type="synonym">Geophilus maritimus</name>
    <dbReference type="NCBI Taxonomy" id="126957"/>
    <lineage>
        <taxon>Eukaryota</taxon>
        <taxon>Metazoa</taxon>
        <taxon>Ecdysozoa</taxon>
        <taxon>Arthropoda</taxon>
        <taxon>Myriapoda</taxon>
        <taxon>Chilopoda</taxon>
        <taxon>Pleurostigmophora</taxon>
        <taxon>Geophilomorpha</taxon>
        <taxon>Linotaeniidae</taxon>
        <taxon>Strigamia</taxon>
    </lineage>
</organism>
<protein>
    <submittedName>
        <fullName evidence="2">Uncharacterized protein</fullName>
    </submittedName>
</protein>
<dbReference type="EMBL" id="JH432067">
    <property type="status" value="NOT_ANNOTATED_CDS"/>
    <property type="molecule type" value="Genomic_DNA"/>
</dbReference>